<dbReference type="RefSeq" id="XP_025488525.1">
    <property type="nucleotide sequence ID" value="XM_025630223.1"/>
</dbReference>
<dbReference type="EMBL" id="KZ821730">
    <property type="protein sequence ID" value="PYH78325.1"/>
    <property type="molecule type" value="Genomic_DNA"/>
</dbReference>
<keyword evidence="2" id="KW-1185">Reference proteome</keyword>
<dbReference type="Proteomes" id="UP000248340">
    <property type="component" value="Unassembled WGS sequence"/>
</dbReference>
<proteinExistence type="predicted"/>
<sequence length="75" mass="8660">MQVRDSEEWQRRPELILVMERPLSILPIVRWTKQQRGGRLLSTSLGYVLYLFSGYREECQDHTAAGSGAIFNHPA</sequence>
<reference evidence="1 2" key="1">
    <citation type="submission" date="2016-12" db="EMBL/GenBank/DDBJ databases">
        <title>The genomes of Aspergillus section Nigri reveals drivers in fungal speciation.</title>
        <authorList>
            <consortium name="DOE Joint Genome Institute"/>
            <person name="Vesth T.C."/>
            <person name="Nybo J."/>
            <person name="Theobald S."/>
            <person name="Brandl J."/>
            <person name="Frisvad J.C."/>
            <person name="Nielsen K.F."/>
            <person name="Lyhne E.K."/>
            <person name="Kogle M.E."/>
            <person name="Kuo A."/>
            <person name="Riley R."/>
            <person name="Clum A."/>
            <person name="Nolan M."/>
            <person name="Lipzen A."/>
            <person name="Salamov A."/>
            <person name="Henrissat B."/>
            <person name="Wiebenga A."/>
            <person name="De Vries R.P."/>
            <person name="Grigoriev I.V."/>
            <person name="Mortensen U.H."/>
            <person name="Andersen M.R."/>
            <person name="Baker S.E."/>
        </authorList>
    </citation>
    <scope>NUCLEOTIDE SEQUENCE [LARGE SCALE GENOMIC DNA]</scope>
    <source>
        <strain evidence="1 2">CBS 121591</strain>
    </source>
</reference>
<protein>
    <submittedName>
        <fullName evidence="1">Uncharacterized protein</fullName>
    </submittedName>
</protein>
<dbReference type="OrthoDB" id="10622815at2759"/>
<dbReference type="AlphaFoldDB" id="A0A319BZV9"/>
<dbReference type="VEuPathDB" id="FungiDB:BO82DRAFT_157908"/>
<accession>A0A319BZV9</accession>
<name>A0A319BZV9_9EURO</name>
<organism evidence="1 2">
    <name type="scientific">Aspergillus uvarum CBS 121591</name>
    <dbReference type="NCBI Taxonomy" id="1448315"/>
    <lineage>
        <taxon>Eukaryota</taxon>
        <taxon>Fungi</taxon>
        <taxon>Dikarya</taxon>
        <taxon>Ascomycota</taxon>
        <taxon>Pezizomycotina</taxon>
        <taxon>Eurotiomycetes</taxon>
        <taxon>Eurotiomycetidae</taxon>
        <taxon>Eurotiales</taxon>
        <taxon>Aspergillaceae</taxon>
        <taxon>Aspergillus</taxon>
        <taxon>Aspergillus subgen. Circumdati</taxon>
    </lineage>
</organism>
<gene>
    <name evidence="1" type="ORF">BO82DRAFT_157908</name>
</gene>
<dbReference type="GeneID" id="37132964"/>
<evidence type="ECO:0000313" key="2">
    <source>
        <dbReference type="Proteomes" id="UP000248340"/>
    </source>
</evidence>
<evidence type="ECO:0000313" key="1">
    <source>
        <dbReference type="EMBL" id="PYH78325.1"/>
    </source>
</evidence>